<dbReference type="Pfam" id="PF02005">
    <property type="entry name" value="TRM"/>
    <property type="match status" value="1"/>
</dbReference>
<evidence type="ECO:0000313" key="10">
    <source>
        <dbReference type="Proteomes" id="UP000058925"/>
    </source>
</evidence>
<accession>A0A654LZP4</accession>
<dbReference type="InterPro" id="IPR029063">
    <property type="entry name" value="SAM-dependent_MTases_sf"/>
</dbReference>
<sequence>MGLTSSYYLERENTIYDWSEIKEGEVTLLVPAQAVTQMEPPKFPAFFNPAAKFNRDISILIYRHFIDQSRKNICFVDSMCGLGARGVRVGKEIPQIQKVVFNDFNLLSAQTAKVNAMINNIYHKSDFYTSETCNFLSCSANFDNRATVIDLDPFGTPAPFLDCILRGVENNGMISITATDTAVLQGVYPRVCYRKYYGIPLRTSYSLEIGTRLLLSSTALVASRLDLYINPIFAHSYRNYVRIYCKVSKSNYLANKISDKLGYILHCFECGYRGLMNKSPSDVECPLCQKKMRMGGPLWISHMFDKNVILKILAEIVQSEAKMTNIVRYVKQNKNPIKKFFEIASKELDHIPYHYNSDEFGKIMKNSTHPLPKIVDKLIYDGYDTSPTIFSSTGFKTEASIQEIKSSLSKL</sequence>
<dbReference type="GO" id="GO:0160104">
    <property type="term" value="F:tRNA (guanine(26)-N2)-dimethyltransferase activity"/>
    <property type="evidence" value="ECO:0007669"/>
    <property type="project" value="UniProtKB-EC"/>
</dbReference>
<comment type="similarity">
    <text evidence="8">Belongs to the class I-like SAM-binding methyltransferase superfamily. Trm1 family.</text>
</comment>
<dbReference type="Gene3D" id="3.40.50.150">
    <property type="entry name" value="Vaccinia Virus protein VP39"/>
    <property type="match status" value="1"/>
</dbReference>
<organism evidence="9 10">
    <name type="scientific">Candidatus Nitrosocosmicus oleophilus</name>
    <dbReference type="NCBI Taxonomy" id="1353260"/>
    <lineage>
        <taxon>Archaea</taxon>
        <taxon>Nitrososphaerota</taxon>
        <taxon>Nitrososphaeria</taxon>
        <taxon>Nitrososphaerales</taxon>
        <taxon>Nitrososphaeraceae</taxon>
        <taxon>Candidatus Nitrosocosmicus</taxon>
    </lineage>
</organism>
<evidence type="ECO:0000256" key="2">
    <source>
        <dbReference type="ARBA" id="ARBA00022603"/>
    </source>
</evidence>
<keyword evidence="10" id="KW-1185">Reference proteome</keyword>
<keyword evidence="1 8" id="KW-0820">tRNA-binding</keyword>
<dbReference type="PROSITE" id="PS51626">
    <property type="entry name" value="SAM_MT_TRM1"/>
    <property type="match status" value="1"/>
</dbReference>
<evidence type="ECO:0000256" key="7">
    <source>
        <dbReference type="ARBA" id="ARBA00039099"/>
    </source>
</evidence>
<keyword evidence="2 8" id="KW-0489">Methyltransferase</keyword>
<evidence type="ECO:0000313" key="9">
    <source>
        <dbReference type="EMBL" id="ALI36457.1"/>
    </source>
</evidence>
<evidence type="ECO:0000256" key="5">
    <source>
        <dbReference type="ARBA" id="ARBA00022694"/>
    </source>
</evidence>
<dbReference type="Gene3D" id="3.30.56.70">
    <property type="entry name" value="N2,N2-dimethylguanosine tRNA methyltransferase, C-terminal domain"/>
    <property type="match status" value="1"/>
</dbReference>
<keyword evidence="4 8" id="KW-0949">S-adenosyl-L-methionine</keyword>
<dbReference type="GO" id="GO:0000049">
    <property type="term" value="F:tRNA binding"/>
    <property type="evidence" value="ECO:0007669"/>
    <property type="project" value="UniProtKB-UniRule"/>
</dbReference>
<evidence type="ECO:0000256" key="6">
    <source>
        <dbReference type="ARBA" id="ARBA00022884"/>
    </source>
</evidence>
<dbReference type="AlphaFoldDB" id="A0A654LZP4"/>
<name>A0A654LZP4_9ARCH</name>
<dbReference type="PANTHER" id="PTHR10631:SF3">
    <property type="entry name" value="TRNA (GUANINE(26)-N(2))-DIMETHYLTRANSFERASE"/>
    <property type="match status" value="1"/>
</dbReference>
<evidence type="ECO:0000256" key="4">
    <source>
        <dbReference type="ARBA" id="ARBA00022691"/>
    </source>
</evidence>
<dbReference type="Proteomes" id="UP000058925">
    <property type="component" value="Chromosome"/>
</dbReference>
<keyword evidence="5 8" id="KW-0819">tRNA processing</keyword>
<dbReference type="OrthoDB" id="372177at2157"/>
<dbReference type="EMBL" id="CP012850">
    <property type="protein sequence ID" value="ALI36457.1"/>
    <property type="molecule type" value="Genomic_DNA"/>
</dbReference>
<dbReference type="KEGG" id="taa:NMY3_02258"/>
<dbReference type="RefSeq" id="WP_196815711.1">
    <property type="nucleotide sequence ID" value="NZ_CP012850.1"/>
</dbReference>
<keyword evidence="6 8" id="KW-0694">RNA-binding</keyword>
<protein>
    <recommendedName>
        <fullName evidence="7">tRNA (guanine(26)-N(2))-dimethyltransferase</fullName>
        <ecNumber evidence="7">2.1.1.216</ecNumber>
    </recommendedName>
</protein>
<evidence type="ECO:0000256" key="3">
    <source>
        <dbReference type="ARBA" id="ARBA00022679"/>
    </source>
</evidence>
<dbReference type="PANTHER" id="PTHR10631">
    <property type="entry name" value="N 2 ,N 2 -DIMETHYLGUANOSINE TRNA METHYLTRANSFERASE"/>
    <property type="match status" value="1"/>
</dbReference>
<dbReference type="SUPFAM" id="SSF53335">
    <property type="entry name" value="S-adenosyl-L-methionine-dependent methyltransferases"/>
    <property type="match status" value="1"/>
</dbReference>
<evidence type="ECO:0000256" key="1">
    <source>
        <dbReference type="ARBA" id="ARBA00022555"/>
    </source>
</evidence>
<dbReference type="InterPro" id="IPR042296">
    <property type="entry name" value="tRNA_met_Trm1_C"/>
</dbReference>
<dbReference type="GeneID" id="60422208"/>
<evidence type="ECO:0000256" key="8">
    <source>
        <dbReference type="PROSITE-ProRule" id="PRU00958"/>
    </source>
</evidence>
<proteinExistence type="inferred from homology"/>
<dbReference type="InterPro" id="IPR002905">
    <property type="entry name" value="Trm1"/>
</dbReference>
<reference evidence="10" key="1">
    <citation type="submission" date="2015-10" db="EMBL/GenBank/DDBJ databases">
        <title>Niche specialization of a soil ammonia-oxidizing archaeon, Candidatus Nitrosocosmicus oleophilus.</title>
        <authorList>
            <person name="Jung M.-Y."/>
            <person name="Rhee S.-K."/>
        </authorList>
    </citation>
    <scope>NUCLEOTIDE SEQUENCE [LARGE SCALE GENOMIC DNA]</scope>
    <source>
        <strain evidence="10">MY3</strain>
    </source>
</reference>
<keyword evidence="3 8" id="KW-0808">Transferase</keyword>
<gene>
    <name evidence="9" type="primary">trm1</name>
    <name evidence="9" type="ORF">NMY3_02258</name>
</gene>
<dbReference type="EC" id="2.1.1.216" evidence="7"/>
<dbReference type="GO" id="GO:0002940">
    <property type="term" value="P:tRNA N2-guanine methylation"/>
    <property type="evidence" value="ECO:0007669"/>
    <property type="project" value="TreeGrafter"/>
</dbReference>